<gene>
    <name evidence="12" type="ORF">HCU74_12595</name>
</gene>
<feature type="transmembrane region" description="Helical" evidence="9">
    <location>
        <begin position="56"/>
        <end position="81"/>
    </location>
</feature>
<dbReference type="InterPro" id="IPR046342">
    <property type="entry name" value="CBS_dom_sf"/>
</dbReference>
<evidence type="ECO:0000256" key="8">
    <source>
        <dbReference type="PROSITE-ProRule" id="PRU01193"/>
    </source>
</evidence>
<evidence type="ECO:0000256" key="4">
    <source>
        <dbReference type="ARBA" id="ARBA00022989"/>
    </source>
</evidence>
<keyword evidence="2 8" id="KW-0812">Transmembrane</keyword>
<dbReference type="PROSITE" id="PS51371">
    <property type="entry name" value="CBS"/>
    <property type="match status" value="2"/>
</dbReference>
<keyword evidence="6 8" id="KW-0472">Membrane</keyword>
<evidence type="ECO:0000256" key="3">
    <source>
        <dbReference type="ARBA" id="ARBA00022737"/>
    </source>
</evidence>
<evidence type="ECO:0000313" key="13">
    <source>
        <dbReference type="Proteomes" id="UP000765845"/>
    </source>
</evidence>
<feature type="transmembrane region" description="Helical" evidence="9">
    <location>
        <begin position="119"/>
        <end position="138"/>
    </location>
</feature>
<proteinExistence type="predicted"/>
<dbReference type="PANTHER" id="PTHR22777">
    <property type="entry name" value="HEMOLYSIN-RELATED"/>
    <property type="match status" value="1"/>
</dbReference>
<dbReference type="InterPro" id="IPR000644">
    <property type="entry name" value="CBS_dom"/>
</dbReference>
<evidence type="ECO:0000259" key="11">
    <source>
        <dbReference type="PROSITE" id="PS51846"/>
    </source>
</evidence>
<evidence type="ECO:0000256" key="9">
    <source>
        <dbReference type="SAM" id="Phobius"/>
    </source>
</evidence>
<dbReference type="Pfam" id="PF00571">
    <property type="entry name" value="CBS"/>
    <property type="match status" value="1"/>
</dbReference>
<dbReference type="Proteomes" id="UP000765845">
    <property type="component" value="Unassembled WGS sequence"/>
</dbReference>
<accession>A0ABX1GGG6</accession>
<keyword evidence="3" id="KW-0677">Repeat</keyword>
<evidence type="ECO:0000256" key="6">
    <source>
        <dbReference type="ARBA" id="ARBA00023136"/>
    </source>
</evidence>
<evidence type="ECO:0000256" key="2">
    <source>
        <dbReference type="ARBA" id="ARBA00022692"/>
    </source>
</evidence>
<organism evidence="12 13">
    <name type="scientific">Spongiibacter thalassae</name>
    <dbReference type="NCBI Taxonomy" id="2721624"/>
    <lineage>
        <taxon>Bacteria</taxon>
        <taxon>Pseudomonadati</taxon>
        <taxon>Pseudomonadota</taxon>
        <taxon>Gammaproteobacteria</taxon>
        <taxon>Cellvibrionales</taxon>
        <taxon>Spongiibacteraceae</taxon>
        <taxon>Spongiibacter</taxon>
    </lineage>
</organism>
<dbReference type="EMBL" id="JAAWWK010000004">
    <property type="protein sequence ID" value="NKI18246.1"/>
    <property type="molecule type" value="Genomic_DNA"/>
</dbReference>
<dbReference type="InterPro" id="IPR002550">
    <property type="entry name" value="CNNM"/>
</dbReference>
<feature type="domain" description="CBS" evidence="10">
    <location>
        <begin position="198"/>
        <end position="259"/>
    </location>
</feature>
<dbReference type="InterPro" id="IPR044751">
    <property type="entry name" value="Ion_transp-like_CBS"/>
</dbReference>
<dbReference type="PROSITE" id="PS51846">
    <property type="entry name" value="CNNM"/>
    <property type="match status" value="1"/>
</dbReference>
<comment type="caution">
    <text evidence="12">The sequence shown here is derived from an EMBL/GenBank/DDBJ whole genome shotgun (WGS) entry which is preliminary data.</text>
</comment>
<dbReference type="PANTHER" id="PTHR22777:SF4">
    <property type="entry name" value="UPF0053 PROTEIN SLL1254"/>
    <property type="match status" value="1"/>
</dbReference>
<evidence type="ECO:0000313" key="12">
    <source>
        <dbReference type="EMBL" id="NKI18246.1"/>
    </source>
</evidence>
<dbReference type="RefSeq" id="WP_168450766.1">
    <property type="nucleotide sequence ID" value="NZ_JAAWWK010000004.1"/>
</dbReference>
<dbReference type="CDD" id="cd04590">
    <property type="entry name" value="CBS_pair_CorC_HlyC_assoc"/>
    <property type="match status" value="1"/>
</dbReference>
<name>A0ABX1GGG6_9GAMM</name>
<dbReference type="Gene3D" id="3.10.580.10">
    <property type="entry name" value="CBS-domain"/>
    <property type="match status" value="1"/>
</dbReference>
<protein>
    <submittedName>
        <fullName evidence="12">HlyC/CorC family transporter</fullName>
    </submittedName>
</protein>
<feature type="transmembrane region" description="Helical" evidence="9">
    <location>
        <begin position="6"/>
        <end position="35"/>
    </location>
</feature>
<dbReference type="Pfam" id="PF01595">
    <property type="entry name" value="CNNM"/>
    <property type="match status" value="1"/>
</dbReference>
<feature type="domain" description="CNNM transmembrane" evidence="11">
    <location>
        <begin position="1"/>
        <end position="179"/>
    </location>
</feature>
<comment type="subcellular location">
    <subcellularLocation>
        <location evidence="1">Membrane</location>
        <topology evidence="1">Multi-pass membrane protein</topology>
    </subcellularLocation>
</comment>
<evidence type="ECO:0000259" key="10">
    <source>
        <dbReference type="PROSITE" id="PS51371"/>
    </source>
</evidence>
<reference evidence="12 13" key="1">
    <citation type="submission" date="2020-04" db="EMBL/GenBank/DDBJ databases">
        <authorList>
            <person name="Yoon J."/>
        </authorList>
    </citation>
    <scope>NUCLEOTIDE SEQUENCE [LARGE SCALE GENOMIC DNA]</scope>
    <source>
        <strain evidence="12 13">KMU-166</strain>
    </source>
</reference>
<keyword evidence="4 8" id="KW-1133">Transmembrane helix</keyword>
<dbReference type="SUPFAM" id="SSF54631">
    <property type="entry name" value="CBS-domain pair"/>
    <property type="match status" value="1"/>
</dbReference>
<keyword evidence="13" id="KW-1185">Reference proteome</keyword>
<evidence type="ECO:0000256" key="1">
    <source>
        <dbReference type="ARBA" id="ARBA00004141"/>
    </source>
</evidence>
<feature type="domain" description="CBS" evidence="10">
    <location>
        <begin position="263"/>
        <end position="321"/>
    </location>
</feature>
<evidence type="ECO:0000256" key="5">
    <source>
        <dbReference type="ARBA" id="ARBA00023122"/>
    </source>
</evidence>
<sequence length="351" mass="38792">MVLLVTYLLIAIVFSFACSIFEAVLLSVNSAHIALMSNKGQRAGALLKRLKDDISTPLAAILSLNTIAHTIGAAGVGAQAAAVFGSAYVGIASVILTLLILIFSEIIPKTLGATYWRQLAPITAYSLKYLIILLYPLVKLSNRITANIPVEHTLNGFSRSEFAAMADISSEDGLLAQQESSFLKNLMKLRSTPVRDAMTPRVVIFSLSQQLTVEEFFHKHDQVPFSRIPVFDKNQEDITGFVFRSDLFLAQARGNGKAVLENYRRELPALLPSMALSHALNEMLELHVHLMLVVDEYGGVEGIISLEDVLETMLGVEIVDEKDRATDMQQVARKRWQQRAHKIGYQPPDDN</sequence>
<evidence type="ECO:0000256" key="7">
    <source>
        <dbReference type="PROSITE-ProRule" id="PRU00703"/>
    </source>
</evidence>
<keyword evidence="5 7" id="KW-0129">CBS domain</keyword>
<feature type="transmembrane region" description="Helical" evidence="9">
    <location>
        <begin position="87"/>
        <end position="107"/>
    </location>
</feature>